<organism evidence="1">
    <name type="scientific">Cladocopium goreaui</name>
    <dbReference type="NCBI Taxonomy" id="2562237"/>
    <lineage>
        <taxon>Eukaryota</taxon>
        <taxon>Sar</taxon>
        <taxon>Alveolata</taxon>
        <taxon>Dinophyceae</taxon>
        <taxon>Suessiales</taxon>
        <taxon>Symbiodiniaceae</taxon>
        <taxon>Cladocopium</taxon>
    </lineage>
</organism>
<dbReference type="EMBL" id="CAMXCT020003968">
    <property type="protein sequence ID" value="CAL1160474.1"/>
    <property type="molecule type" value="Genomic_DNA"/>
</dbReference>
<reference evidence="1" key="1">
    <citation type="submission" date="2022-10" db="EMBL/GenBank/DDBJ databases">
        <authorList>
            <person name="Chen Y."/>
            <person name="Dougan E. K."/>
            <person name="Chan C."/>
            <person name="Rhodes N."/>
            <person name="Thang M."/>
        </authorList>
    </citation>
    <scope>NUCLEOTIDE SEQUENCE</scope>
</reference>
<evidence type="ECO:0000313" key="1">
    <source>
        <dbReference type="EMBL" id="CAI4007099.1"/>
    </source>
</evidence>
<sequence length="125" mass="14273">MPMARQMDRSYSYWLQLPQIIVWCIPKELTSKVREDGGGSGPGSCMGIPFRNHGKTYPAVLAVRGVFEWAFWWILSSCMEISCHRRFTEYFGAFALLPEQPRRCGGPGLSFRHSSCAYQSGKRCR</sequence>
<keyword evidence="3" id="KW-1185">Reference proteome</keyword>
<reference evidence="2 3" key="2">
    <citation type="submission" date="2024-05" db="EMBL/GenBank/DDBJ databases">
        <authorList>
            <person name="Chen Y."/>
            <person name="Shah S."/>
            <person name="Dougan E. K."/>
            <person name="Thang M."/>
            <person name="Chan C."/>
        </authorList>
    </citation>
    <scope>NUCLEOTIDE SEQUENCE [LARGE SCALE GENOMIC DNA]</scope>
</reference>
<name>A0A9P1DDM8_9DINO</name>
<evidence type="ECO:0000313" key="2">
    <source>
        <dbReference type="EMBL" id="CAL4794411.1"/>
    </source>
</evidence>
<dbReference type="Proteomes" id="UP001152797">
    <property type="component" value="Unassembled WGS sequence"/>
</dbReference>
<proteinExistence type="predicted"/>
<comment type="caution">
    <text evidence="1">The sequence shown here is derived from an EMBL/GenBank/DDBJ whole genome shotgun (WGS) entry which is preliminary data.</text>
</comment>
<dbReference type="EMBL" id="CAMXCT030003968">
    <property type="protein sequence ID" value="CAL4794411.1"/>
    <property type="molecule type" value="Genomic_DNA"/>
</dbReference>
<dbReference type="AlphaFoldDB" id="A0A9P1DDM8"/>
<accession>A0A9P1DDM8</accession>
<evidence type="ECO:0000313" key="3">
    <source>
        <dbReference type="Proteomes" id="UP001152797"/>
    </source>
</evidence>
<gene>
    <name evidence="1" type="ORF">C1SCF055_LOCUS32677</name>
</gene>
<dbReference type="EMBL" id="CAMXCT010003968">
    <property type="protein sequence ID" value="CAI4007099.1"/>
    <property type="molecule type" value="Genomic_DNA"/>
</dbReference>
<protein>
    <submittedName>
        <fullName evidence="1">Uncharacterized protein</fullName>
    </submittedName>
</protein>